<protein>
    <submittedName>
        <fullName evidence="1">Uncharacterized protein</fullName>
    </submittedName>
</protein>
<name>A0A1W0X9M8_HYPEX</name>
<accession>A0A1W0X9M8</accession>
<reference evidence="2" key="1">
    <citation type="submission" date="2017-01" db="EMBL/GenBank/DDBJ databases">
        <title>Comparative genomics of anhydrobiosis in the tardigrade Hypsibius dujardini.</title>
        <authorList>
            <person name="Yoshida Y."/>
            <person name="Koutsovoulos G."/>
            <person name="Laetsch D."/>
            <person name="Stevens L."/>
            <person name="Kumar S."/>
            <person name="Horikawa D."/>
            <person name="Ishino K."/>
            <person name="Komine S."/>
            <person name="Tomita M."/>
            <person name="Blaxter M."/>
            <person name="Arakawa K."/>
        </authorList>
    </citation>
    <scope>NUCLEOTIDE SEQUENCE [LARGE SCALE GENOMIC DNA]</scope>
    <source>
        <strain evidence="2">Z151</strain>
    </source>
</reference>
<gene>
    <name evidence="1" type="ORF">BV898_02062</name>
</gene>
<keyword evidence="2" id="KW-1185">Reference proteome</keyword>
<dbReference type="EMBL" id="MTYJ01000008">
    <property type="protein sequence ID" value="OQV24110.1"/>
    <property type="molecule type" value="Genomic_DNA"/>
</dbReference>
<evidence type="ECO:0000313" key="2">
    <source>
        <dbReference type="Proteomes" id="UP000192578"/>
    </source>
</evidence>
<proteinExistence type="predicted"/>
<dbReference type="Proteomes" id="UP000192578">
    <property type="component" value="Unassembled WGS sequence"/>
</dbReference>
<comment type="caution">
    <text evidence="1">The sequence shown here is derived from an EMBL/GenBank/DDBJ whole genome shotgun (WGS) entry which is preliminary data.</text>
</comment>
<dbReference type="AlphaFoldDB" id="A0A1W0X9M8"/>
<evidence type="ECO:0000313" key="1">
    <source>
        <dbReference type="EMBL" id="OQV24110.1"/>
    </source>
</evidence>
<organism evidence="1 2">
    <name type="scientific">Hypsibius exemplaris</name>
    <name type="common">Freshwater tardigrade</name>
    <dbReference type="NCBI Taxonomy" id="2072580"/>
    <lineage>
        <taxon>Eukaryota</taxon>
        <taxon>Metazoa</taxon>
        <taxon>Ecdysozoa</taxon>
        <taxon>Tardigrada</taxon>
        <taxon>Eutardigrada</taxon>
        <taxon>Parachela</taxon>
        <taxon>Hypsibioidea</taxon>
        <taxon>Hypsibiidae</taxon>
        <taxon>Hypsibius</taxon>
    </lineage>
</organism>
<sequence>MPSPPRPRGTLLSVLRDPLAVHHCTTTSTALLLGLDDSQSPPTDTSTAAAADRVCIPFPHNAAHFSTTIADYVDLFRSGTRDFIEEQGTVALRGGTRELVTEEEQGTVPVPGGTRDFVNEEEQGTVTVPVSEDGEIVLTVPDFIDIPPAAFKHISIWIQQWANEEEHHHHGNPSRATPGPRPWYGSLLGADTMRRTGATIPPDRAVPLTWEVLLRVYDVHRAADYLGVEQLPTKLHHLRRFAERLGYAGMTELEVDILGHRKKRGDDDDEATRTSEMVHHVQTGQVFGPYTDEPELDYDNVMDVMRCADKFGIPNCVSSA</sequence>